<dbReference type="eggNOG" id="ENOG502Z7KK">
    <property type="taxonomic scope" value="Bacteria"/>
</dbReference>
<keyword evidence="2" id="KW-0175">Coiled coil</keyword>
<sequence>MNLKNYTFLYILIFTLLYSHHSLGFQRGNIVFTEQGADRFPLVSSETAAGLVIDADEPEGVKIAAANLQLDIEKVTGKKPTLEEKVNIKGSAPLVIIGTIGKSKLIDRLISTGKIKGSELGGKWETYLIQTVENPFDGIPEALVIAGSDKRGTTFGIYELSEQIGVSPWYWWADVPVQKKDQLYISQGKHTKGTPAVKYRGIFINDEAPALAGWAEENFGGFNHQFYEKVFELILRLKGNYLWPAMWGRAIYDDDPISPILADKYGVVIGTSHHEPLMRAHVEWSRYGTGDWNYESNAPVLQEFWKEGIKRMGDNESIVTLGMRGDGDEPMSEESNIQLLERIVADQRGIIEEVTGKPASETPQVWALYKEVQDYYDQGMRVPDDVTLLLADDNWGNVRKLPGLGEAPRPGGYGMYYHFDYVGGPRNYKWLNTSPISRIWEQMKLTYEHGVDELWIVNVGDIKPMELPITFFLDYAWNPNNYPEDRMGYYTEEWAVRQFGPEFAPEIAHLLDKYTKYNGRRKPELLDQHTYSLHHYNEAERVVKEYNELVELAEGLYENLDNKYKDAYYQLVLHPVIACANLNELYLTVANNHLYEKQGRNLTNYTAEKVKELFERDAELSRIYNEELADGKWNHMMDQTHIGYTYWQQPEENVMPEVKTKRPNRRPALGVALSGSENFFPAQNNLTFQTLTPYMTTDHYLEIFNRGEGRLQYSIHSEDPFIGLSTNEGNTSDQERIYLKVNWENVPIGQKTSRITVHSGREKVTVEIPLHHMVIPEGFTGFVESGGYISIEAANFTGKKETMPFRWITVPDLGRTGSAVTLSRQVKSDEEMVNYLEYTIYVETPGMITLHTYLSPTLNYLNLPEGIRFGVSIGGETPQVISMHTNSGEGDWNKWVANNINVVESEHKIATKGEHKVRIYFVDPGIVLQKLVINTGSVDESYLGPPESYFKARE</sequence>
<protein>
    <submittedName>
        <fullName evidence="4">Glycosyl hydrolase</fullName>
    </submittedName>
</protein>
<dbReference type="Gene3D" id="3.20.20.520">
    <property type="entry name" value="Glycosyl hydrolase family 115"/>
    <property type="match status" value="1"/>
</dbReference>
<dbReference type="GO" id="GO:0016787">
    <property type="term" value="F:hydrolase activity"/>
    <property type="evidence" value="ECO:0007669"/>
    <property type="project" value="UniProtKB-KW"/>
</dbReference>
<organism evidence="4 5">
    <name type="scientific">Anditalea andensis</name>
    <dbReference type="NCBI Taxonomy" id="1048983"/>
    <lineage>
        <taxon>Bacteria</taxon>
        <taxon>Pseudomonadati</taxon>
        <taxon>Bacteroidota</taxon>
        <taxon>Cytophagia</taxon>
        <taxon>Cytophagales</taxon>
        <taxon>Cytophagaceae</taxon>
        <taxon>Anditalea</taxon>
    </lineage>
</organism>
<feature type="coiled-coil region" evidence="2">
    <location>
        <begin position="536"/>
        <end position="563"/>
    </location>
</feature>
<dbReference type="SUPFAM" id="SSF55545">
    <property type="entry name" value="beta-N-acetylhexosaminidase-like domain"/>
    <property type="match status" value="1"/>
</dbReference>
<evidence type="ECO:0000256" key="1">
    <source>
        <dbReference type="ARBA" id="ARBA00022801"/>
    </source>
</evidence>
<dbReference type="OrthoDB" id="8727830at2"/>
<dbReference type="Gene3D" id="3.30.379.10">
    <property type="entry name" value="Chitobiase/beta-hexosaminidase domain 2-like"/>
    <property type="match status" value="1"/>
</dbReference>
<accession>A0A074L7D5</accession>
<dbReference type="InterPro" id="IPR029018">
    <property type="entry name" value="Hex-like_dom2"/>
</dbReference>
<evidence type="ECO:0000313" key="5">
    <source>
        <dbReference type="Proteomes" id="UP000027821"/>
    </source>
</evidence>
<dbReference type="AlphaFoldDB" id="A0A074L7D5"/>
<reference evidence="4 5" key="1">
    <citation type="submission" date="2014-04" db="EMBL/GenBank/DDBJ databases">
        <title>Characterization and application of a salt tolerant electro-active bacterium.</title>
        <authorList>
            <person name="Yang L."/>
            <person name="Wei S."/>
            <person name="Tay Q.X.M."/>
        </authorList>
    </citation>
    <scope>NUCLEOTIDE SEQUENCE [LARGE SCALE GENOMIC DNA]</scope>
    <source>
        <strain evidence="4 5">LY1</strain>
    </source>
</reference>
<keyword evidence="5" id="KW-1185">Reference proteome</keyword>
<evidence type="ECO:0000256" key="2">
    <source>
        <dbReference type="SAM" id="Coils"/>
    </source>
</evidence>
<dbReference type="RefSeq" id="WP_035068662.1">
    <property type="nucleotide sequence ID" value="NZ_JMIH01000004.1"/>
</dbReference>
<dbReference type="STRING" id="1048983.EL17_22315"/>
<dbReference type="Gene3D" id="1.20.58.2150">
    <property type="match status" value="1"/>
</dbReference>
<dbReference type="GO" id="GO:0005975">
    <property type="term" value="P:carbohydrate metabolic process"/>
    <property type="evidence" value="ECO:0007669"/>
    <property type="project" value="UniProtKB-ARBA"/>
</dbReference>
<dbReference type="EMBL" id="JMIH01000004">
    <property type="protein sequence ID" value="KEO75763.1"/>
    <property type="molecule type" value="Genomic_DNA"/>
</dbReference>
<dbReference type="InterPro" id="IPR042301">
    <property type="entry name" value="GH115_sf"/>
</dbReference>
<dbReference type="Pfam" id="PF17829">
    <property type="entry name" value="GH115_C"/>
    <property type="match status" value="1"/>
</dbReference>
<dbReference type="Gene3D" id="2.60.120.1620">
    <property type="match status" value="1"/>
</dbReference>
<dbReference type="InterPro" id="IPR041437">
    <property type="entry name" value="GH115_C"/>
</dbReference>
<dbReference type="PANTHER" id="PTHR37842:SF2">
    <property type="entry name" value="GYLCOSYL HYDROLASE 115 C-TERMINAL DOMAIN-CONTAINING PROTEIN"/>
    <property type="match status" value="1"/>
</dbReference>
<feature type="domain" description="Gylcosyl hydrolase 115 C-terminal" evidence="3">
    <location>
        <begin position="781"/>
        <end position="947"/>
    </location>
</feature>
<keyword evidence="1 4" id="KW-0378">Hydrolase</keyword>
<gene>
    <name evidence="4" type="ORF">EL17_22315</name>
</gene>
<evidence type="ECO:0000259" key="3">
    <source>
        <dbReference type="Pfam" id="PF17829"/>
    </source>
</evidence>
<dbReference type="Pfam" id="PF15979">
    <property type="entry name" value="Glyco_hydro_115"/>
    <property type="match status" value="1"/>
</dbReference>
<comment type="caution">
    <text evidence="4">The sequence shown here is derived from an EMBL/GenBank/DDBJ whole genome shotgun (WGS) entry which is preliminary data.</text>
</comment>
<name>A0A074L7D5_9BACT</name>
<dbReference type="InterPro" id="IPR031924">
    <property type="entry name" value="GH115"/>
</dbReference>
<dbReference type="Proteomes" id="UP000027821">
    <property type="component" value="Unassembled WGS sequence"/>
</dbReference>
<proteinExistence type="predicted"/>
<dbReference type="PANTHER" id="PTHR37842">
    <property type="match status" value="1"/>
</dbReference>
<evidence type="ECO:0000313" key="4">
    <source>
        <dbReference type="EMBL" id="KEO75763.1"/>
    </source>
</evidence>